<feature type="region of interest" description="Disordered" evidence="1">
    <location>
        <begin position="1"/>
        <end position="48"/>
    </location>
</feature>
<feature type="compositionally biased region" description="Low complexity" evidence="1">
    <location>
        <begin position="10"/>
        <end position="22"/>
    </location>
</feature>
<keyword evidence="3" id="KW-1185">Reference proteome</keyword>
<sequence length="101" mass="11344">MRAEKRYRAGGRAPQRPRAPYARARRQSTADRATAYRRRPPAHPPAVGGRAALITAGRLSSQADYPPARPPSHPPRAIRFSNYCIEFYMYSIMYSGIGKLL</sequence>
<gene>
    <name evidence="2" type="ORF">EVAR_100252_1</name>
</gene>
<evidence type="ECO:0000313" key="3">
    <source>
        <dbReference type="Proteomes" id="UP000299102"/>
    </source>
</evidence>
<dbReference type="AlphaFoldDB" id="A0A4C2A980"/>
<protein>
    <submittedName>
        <fullName evidence="2">Uncharacterized protein</fullName>
    </submittedName>
</protein>
<reference evidence="2 3" key="1">
    <citation type="journal article" date="2019" name="Commun. Biol.">
        <title>The bagworm genome reveals a unique fibroin gene that provides high tensile strength.</title>
        <authorList>
            <person name="Kono N."/>
            <person name="Nakamura H."/>
            <person name="Ohtoshi R."/>
            <person name="Tomita M."/>
            <person name="Numata K."/>
            <person name="Arakawa K."/>
        </authorList>
    </citation>
    <scope>NUCLEOTIDE SEQUENCE [LARGE SCALE GENOMIC DNA]</scope>
</reference>
<dbReference type="EMBL" id="BGZK01002933">
    <property type="protein sequence ID" value="GBP97421.1"/>
    <property type="molecule type" value="Genomic_DNA"/>
</dbReference>
<name>A0A4C2A980_EUMVA</name>
<accession>A0A4C2A980</accession>
<proteinExistence type="predicted"/>
<comment type="caution">
    <text evidence="2">The sequence shown here is derived from an EMBL/GenBank/DDBJ whole genome shotgun (WGS) entry which is preliminary data.</text>
</comment>
<evidence type="ECO:0000313" key="2">
    <source>
        <dbReference type="EMBL" id="GBP97421.1"/>
    </source>
</evidence>
<evidence type="ECO:0000256" key="1">
    <source>
        <dbReference type="SAM" id="MobiDB-lite"/>
    </source>
</evidence>
<dbReference type="Proteomes" id="UP000299102">
    <property type="component" value="Unassembled WGS sequence"/>
</dbReference>
<organism evidence="2 3">
    <name type="scientific">Eumeta variegata</name>
    <name type="common">Bagworm moth</name>
    <name type="synonym">Eumeta japonica</name>
    <dbReference type="NCBI Taxonomy" id="151549"/>
    <lineage>
        <taxon>Eukaryota</taxon>
        <taxon>Metazoa</taxon>
        <taxon>Ecdysozoa</taxon>
        <taxon>Arthropoda</taxon>
        <taxon>Hexapoda</taxon>
        <taxon>Insecta</taxon>
        <taxon>Pterygota</taxon>
        <taxon>Neoptera</taxon>
        <taxon>Endopterygota</taxon>
        <taxon>Lepidoptera</taxon>
        <taxon>Glossata</taxon>
        <taxon>Ditrysia</taxon>
        <taxon>Tineoidea</taxon>
        <taxon>Psychidae</taxon>
        <taxon>Oiketicinae</taxon>
        <taxon>Eumeta</taxon>
    </lineage>
</organism>